<accession>D3PBK5</accession>
<dbReference type="NCBIfam" id="TIGR00689">
    <property type="entry name" value="rpiB_lacA_lacB"/>
    <property type="match status" value="1"/>
</dbReference>
<feature type="binding site" evidence="4">
    <location>
        <position position="112"/>
    </location>
    <ligand>
        <name>D-ribulose 5-phosphate</name>
        <dbReference type="ChEBI" id="CHEBI:58121"/>
    </ligand>
</feature>
<feature type="active site" description="Proton donor" evidence="3">
    <location>
        <position position="101"/>
    </location>
</feature>
<feature type="binding site" evidence="4">
    <location>
        <begin position="69"/>
        <end position="73"/>
    </location>
    <ligand>
        <name>D-ribulose 5-phosphate</name>
        <dbReference type="ChEBI" id="CHEBI:58121"/>
    </ligand>
</feature>
<dbReference type="NCBIfam" id="TIGR01120">
    <property type="entry name" value="rpiB"/>
    <property type="match status" value="1"/>
</dbReference>
<evidence type="ECO:0000256" key="2">
    <source>
        <dbReference type="ARBA" id="ARBA00023235"/>
    </source>
</evidence>
<dbReference type="eggNOG" id="COG0698">
    <property type="taxonomic scope" value="Bacteria"/>
</dbReference>
<feature type="binding site" evidence="4">
    <location>
        <begin position="11"/>
        <end position="12"/>
    </location>
    <ligand>
        <name>D-ribulose 5-phosphate</name>
        <dbReference type="ChEBI" id="CHEBI:58121"/>
    </ligand>
</feature>
<comment type="similarity">
    <text evidence="1">Belongs to the LacAB/RpiB family.</text>
</comment>
<dbReference type="PANTHER" id="PTHR30345:SF0">
    <property type="entry name" value="DNA DAMAGE-REPAIR_TOLERATION PROTEIN DRT102"/>
    <property type="match status" value="1"/>
</dbReference>
<dbReference type="NCBIfam" id="NF004051">
    <property type="entry name" value="PRK05571.1"/>
    <property type="match status" value="1"/>
</dbReference>
<evidence type="ECO:0000313" key="6">
    <source>
        <dbReference type="Proteomes" id="UP000001520"/>
    </source>
</evidence>
<reference evidence="5 6" key="1">
    <citation type="journal article" date="2010" name="DNA Res.">
        <title>Bacterial lifestyle in a deep-sea hydrothermal vent chimney revealed by the genome sequence of the thermophilic bacterium Deferribacter desulfuricans SSM1.</title>
        <authorList>
            <person name="Takaki Y."/>
            <person name="Shimamura S."/>
            <person name="Nakagawa S."/>
            <person name="Fukuhara Y."/>
            <person name="Horikawa H."/>
            <person name="Ankai A."/>
            <person name="Harada T."/>
            <person name="Hosoyama A."/>
            <person name="Oguchi A."/>
            <person name="Fukui S."/>
            <person name="Fujita N."/>
            <person name="Takami H."/>
            <person name="Takai K."/>
        </authorList>
    </citation>
    <scope>NUCLEOTIDE SEQUENCE [LARGE SCALE GENOMIC DNA]</scope>
    <source>
        <strain evidence="6">DSM 14783 / JCM 11476 / NBRC 101012 / SSM1</strain>
    </source>
</reference>
<dbReference type="GO" id="GO:0009052">
    <property type="term" value="P:pentose-phosphate shunt, non-oxidative branch"/>
    <property type="evidence" value="ECO:0007669"/>
    <property type="project" value="TreeGrafter"/>
</dbReference>
<evidence type="ECO:0000256" key="4">
    <source>
        <dbReference type="PIRSR" id="PIRSR005384-2"/>
    </source>
</evidence>
<dbReference type="AlphaFoldDB" id="D3PBK5"/>
<organism evidence="5 6">
    <name type="scientific">Deferribacter desulfuricans (strain DSM 14783 / JCM 11476 / NBRC 101012 / SSM1)</name>
    <dbReference type="NCBI Taxonomy" id="639282"/>
    <lineage>
        <taxon>Bacteria</taxon>
        <taxon>Pseudomonadati</taxon>
        <taxon>Deferribacterota</taxon>
        <taxon>Deferribacteres</taxon>
        <taxon>Deferribacterales</taxon>
        <taxon>Deferribacteraceae</taxon>
        <taxon>Deferribacter</taxon>
    </lineage>
</organism>
<dbReference type="InterPro" id="IPR036569">
    <property type="entry name" value="RpiB_LacA_LacB_sf"/>
</dbReference>
<dbReference type="PANTHER" id="PTHR30345">
    <property type="entry name" value="RIBOSE-5-PHOSPHATE ISOMERASE B"/>
    <property type="match status" value="1"/>
</dbReference>
<protein>
    <submittedName>
        <fullName evidence="5">Ribose 5-phosphate isomerase B</fullName>
        <ecNumber evidence="5">5.3.1.6</ecNumber>
    </submittedName>
</protein>
<dbReference type="EC" id="5.3.1.6" evidence="5"/>
<gene>
    <name evidence="5" type="ordered locus">DEFDS_0484</name>
</gene>
<keyword evidence="2 5" id="KW-0413">Isomerase</keyword>
<feature type="binding site" evidence="4">
    <location>
        <position position="139"/>
    </location>
    <ligand>
        <name>D-ribulose 5-phosphate</name>
        <dbReference type="ChEBI" id="CHEBI:58121"/>
    </ligand>
</feature>
<dbReference type="EMBL" id="AP011529">
    <property type="protein sequence ID" value="BAI79978.1"/>
    <property type="molecule type" value="Genomic_DNA"/>
</dbReference>
<dbReference type="Proteomes" id="UP000001520">
    <property type="component" value="Chromosome"/>
</dbReference>
<sequence length="159" mass="17761">MPDKKIALGSDHGGFRLKEEIKNYLESKGFEAIDFGTESESSVDYPDFAFKVVKAIINGDVEKGIIMCGTGIGISITANRFPGIRAALCWDSFTAKMSRLHNNSNLLAMGGRIIGVELAKDIVDTWLSTEFEGGRHERRINKIDELAKIFWEEYLRGDK</sequence>
<proteinExistence type="inferred from homology"/>
<dbReference type="Pfam" id="PF02502">
    <property type="entry name" value="LacAB_rpiB"/>
    <property type="match status" value="1"/>
</dbReference>
<dbReference type="HOGENOM" id="CLU_091396_4_1_0"/>
<dbReference type="STRING" id="639282.DEFDS_0484"/>
<dbReference type="OrthoDB" id="1778624at2"/>
<keyword evidence="6" id="KW-1185">Reference proteome</keyword>
<dbReference type="RefSeq" id="WP_013007226.1">
    <property type="nucleotide sequence ID" value="NC_013939.1"/>
</dbReference>
<feature type="binding site" evidence="4">
    <location>
        <position position="102"/>
    </location>
    <ligand>
        <name>D-ribulose 5-phosphate</name>
        <dbReference type="ChEBI" id="CHEBI:58121"/>
    </ligand>
</feature>
<evidence type="ECO:0000256" key="1">
    <source>
        <dbReference type="ARBA" id="ARBA00008754"/>
    </source>
</evidence>
<dbReference type="InterPro" id="IPR003500">
    <property type="entry name" value="RpiB_LacA_LacB"/>
</dbReference>
<evidence type="ECO:0000313" key="5">
    <source>
        <dbReference type="EMBL" id="BAI79978.1"/>
    </source>
</evidence>
<evidence type="ECO:0000256" key="3">
    <source>
        <dbReference type="PIRSR" id="PIRSR005384-1"/>
    </source>
</evidence>
<dbReference type="Gene3D" id="3.40.1400.10">
    <property type="entry name" value="Sugar-phosphate isomerase, RpiB/LacA/LacB"/>
    <property type="match status" value="1"/>
</dbReference>
<name>D3PBK5_DEFDS</name>
<dbReference type="SUPFAM" id="SSF89623">
    <property type="entry name" value="Ribose/Galactose isomerase RpiB/AlsB"/>
    <property type="match status" value="1"/>
</dbReference>
<dbReference type="GO" id="GO:0019316">
    <property type="term" value="P:D-allose catabolic process"/>
    <property type="evidence" value="ECO:0007669"/>
    <property type="project" value="TreeGrafter"/>
</dbReference>
<dbReference type="GO" id="GO:0004751">
    <property type="term" value="F:ribose-5-phosphate isomerase activity"/>
    <property type="evidence" value="ECO:0007669"/>
    <property type="project" value="UniProtKB-EC"/>
</dbReference>
<dbReference type="KEGG" id="ddf:DEFDS_0484"/>
<feature type="active site" description="Proton acceptor" evidence="3">
    <location>
        <position position="68"/>
    </location>
</feature>
<feature type="binding site" evidence="4">
    <location>
        <position position="135"/>
    </location>
    <ligand>
        <name>D-ribulose 5-phosphate</name>
        <dbReference type="ChEBI" id="CHEBI:58121"/>
    </ligand>
</feature>
<dbReference type="PIRSF" id="PIRSF005384">
    <property type="entry name" value="RpiB_LacA_B"/>
    <property type="match status" value="1"/>
</dbReference>
<dbReference type="InterPro" id="IPR004785">
    <property type="entry name" value="RpiB"/>
</dbReference>